<reference evidence="1 2" key="1">
    <citation type="submission" date="2017-03" db="EMBL/GenBank/DDBJ databases">
        <title>Phylogenomics and comparative genomics of Lactobacillus salivarius, a mammalian gut commensal.</title>
        <authorList>
            <person name="Harris H.M."/>
        </authorList>
    </citation>
    <scope>NUCLEOTIDE SEQUENCE [LARGE SCALE GENOMIC DNA]</scope>
    <source>
        <strain evidence="1 2">JCM 1047</strain>
    </source>
</reference>
<accession>A0A1V9R8N7</accession>
<proteinExistence type="predicted"/>
<evidence type="ECO:0000313" key="1">
    <source>
        <dbReference type="EMBL" id="OQQ89296.1"/>
    </source>
</evidence>
<evidence type="ECO:0000313" key="2">
    <source>
        <dbReference type="Proteomes" id="UP000192575"/>
    </source>
</evidence>
<protein>
    <submittedName>
        <fullName evidence="1">Uncharacterized protein</fullName>
    </submittedName>
</protein>
<organism evidence="1 2">
    <name type="scientific">Ligilactobacillus salivarius</name>
    <dbReference type="NCBI Taxonomy" id="1624"/>
    <lineage>
        <taxon>Bacteria</taxon>
        <taxon>Bacillati</taxon>
        <taxon>Bacillota</taxon>
        <taxon>Bacilli</taxon>
        <taxon>Lactobacillales</taxon>
        <taxon>Lactobacillaceae</taxon>
        <taxon>Ligilactobacillus</taxon>
    </lineage>
</organism>
<gene>
    <name evidence="1" type="ORF">B6U56_09030</name>
</gene>
<dbReference type="Proteomes" id="UP000192575">
    <property type="component" value="Unassembled WGS sequence"/>
</dbReference>
<sequence>MNENTKNMVKELQKEFLKNWGDISKGLKVTIIDGAKSVFGEYAFDETIIDRVEIAYKGEEFEICISDDGSSDQFDCEGGYINTDNIEDIGKIISIVGKYLKKIELNHYWSAV</sequence>
<dbReference type="EMBL" id="NBEF01000033">
    <property type="protein sequence ID" value="OQQ89296.1"/>
    <property type="molecule type" value="Genomic_DNA"/>
</dbReference>
<dbReference type="RefSeq" id="WP_081535299.1">
    <property type="nucleotide sequence ID" value="NZ_NBEF01000033.1"/>
</dbReference>
<comment type="caution">
    <text evidence="1">The sequence shown here is derived from an EMBL/GenBank/DDBJ whole genome shotgun (WGS) entry which is preliminary data.</text>
</comment>
<name>A0A1V9R8N7_9LACO</name>
<dbReference type="AlphaFoldDB" id="A0A1V9R8N7"/>